<evidence type="ECO:0000313" key="3">
    <source>
        <dbReference type="Proteomes" id="UP000799424"/>
    </source>
</evidence>
<dbReference type="AlphaFoldDB" id="A0A6A6ZDP3"/>
<evidence type="ECO:0000313" key="2">
    <source>
        <dbReference type="EMBL" id="KAF2818988.1"/>
    </source>
</evidence>
<reference evidence="2" key="1">
    <citation type="journal article" date="2020" name="Stud. Mycol.">
        <title>101 Dothideomycetes genomes: a test case for predicting lifestyles and emergence of pathogens.</title>
        <authorList>
            <person name="Haridas S."/>
            <person name="Albert R."/>
            <person name="Binder M."/>
            <person name="Bloem J."/>
            <person name="Labutti K."/>
            <person name="Salamov A."/>
            <person name="Andreopoulos B."/>
            <person name="Baker S."/>
            <person name="Barry K."/>
            <person name="Bills G."/>
            <person name="Bluhm B."/>
            <person name="Cannon C."/>
            <person name="Castanera R."/>
            <person name="Culley D."/>
            <person name="Daum C."/>
            <person name="Ezra D."/>
            <person name="Gonzalez J."/>
            <person name="Henrissat B."/>
            <person name="Kuo A."/>
            <person name="Liang C."/>
            <person name="Lipzen A."/>
            <person name="Lutzoni F."/>
            <person name="Magnuson J."/>
            <person name="Mondo S."/>
            <person name="Nolan M."/>
            <person name="Ohm R."/>
            <person name="Pangilinan J."/>
            <person name="Park H.-J."/>
            <person name="Ramirez L."/>
            <person name="Alfaro M."/>
            <person name="Sun H."/>
            <person name="Tritt A."/>
            <person name="Yoshinaga Y."/>
            <person name="Zwiers L.-H."/>
            <person name="Turgeon B."/>
            <person name="Goodwin S."/>
            <person name="Spatafora J."/>
            <person name="Crous P."/>
            <person name="Grigoriev I."/>
        </authorList>
    </citation>
    <scope>NUCLEOTIDE SEQUENCE</scope>
    <source>
        <strain evidence="2">CBS 113818</strain>
    </source>
</reference>
<feature type="region of interest" description="Disordered" evidence="1">
    <location>
        <begin position="1"/>
        <end position="47"/>
    </location>
</feature>
<proteinExistence type="predicted"/>
<gene>
    <name evidence="2" type="ORF">CC86DRAFT_460701</name>
</gene>
<keyword evidence="3" id="KW-1185">Reference proteome</keyword>
<feature type="region of interest" description="Disordered" evidence="1">
    <location>
        <begin position="237"/>
        <end position="263"/>
    </location>
</feature>
<accession>A0A6A6ZDP3</accession>
<organism evidence="2 3">
    <name type="scientific">Ophiobolus disseminans</name>
    <dbReference type="NCBI Taxonomy" id="1469910"/>
    <lineage>
        <taxon>Eukaryota</taxon>
        <taxon>Fungi</taxon>
        <taxon>Dikarya</taxon>
        <taxon>Ascomycota</taxon>
        <taxon>Pezizomycotina</taxon>
        <taxon>Dothideomycetes</taxon>
        <taxon>Pleosporomycetidae</taxon>
        <taxon>Pleosporales</taxon>
        <taxon>Pleosporineae</taxon>
        <taxon>Phaeosphaeriaceae</taxon>
        <taxon>Ophiobolus</taxon>
    </lineage>
</organism>
<feature type="region of interest" description="Disordered" evidence="1">
    <location>
        <begin position="130"/>
        <end position="151"/>
    </location>
</feature>
<dbReference type="EMBL" id="MU006247">
    <property type="protein sequence ID" value="KAF2818988.1"/>
    <property type="molecule type" value="Genomic_DNA"/>
</dbReference>
<sequence length="263" mass="29661">MTVNMPQKTIHRTRVQPAYRRPAERKKPTPATGVNSVPLGPRRTHVADRRTQVRANRISPRLPNTAMLCQMEIDSIGERLTRTSLRDNAIDPVQQPNKMPDQTTVETLQAAEQHAFNGAEDFAVDIEMTGCDDPTTPKRAERSIGNTRQRRASEPMFRTIIDEYLVGGATPSRRIAMRDHSGSPAACESDVLDGEPDCRCHKCFLRTTLAGRRTSINSYKVRRIRDHRRPHVVIRNPRAINGSDPVPTALMESPRGIQEEEDR</sequence>
<dbReference type="Proteomes" id="UP000799424">
    <property type="component" value="Unassembled WGS sequence"/>
</dbReference>
<name>A0A6A6ZDP3_9PLEO</name>
<evidence type="ECO:0000256" key="1">
    <source>
        <dbReference type="SAM" id="MobiDB-lite"/>
    </source>
</evidence>
<protein>
    <submittedName>
        <fullName evidence="2">Uncharacterized protein</fullName>
    </submittedName>
</protein>